<dbReference type="RefSeq" id="WP_087433688.1">
    <property type="nucleotide sequence ID" value="NZ_JAMDLV010000020.1"/>
</dbReference>
<name>A0ABT4DMZ3_9BACL</name>
<evidence type="ECO:0008006" key="3">
    <source>
        <dbReference type="Google" id="ProtNLM"/>
    </source>
</evidence>
<dbReference type="EMBL" id="JAMDLW010000002">
    <property type="protein sequence ID" value="MCY9518738.1"/>
    <property type="molecule type" value="Genomic_DNA"/>
</dbReference>
<evidence type="ECO:0000313" key="2">
    <source>
        <dbReference type="Proteomes" id="UP001207626"/>
    </source>
</evidence>
<comment type="caution">
    <text evidence="1">The sequence shown here is derived from an EMBL/GenBank/DDBJ whole genome shotgun (WGS) entry which is preliminary data.</text>
</comment>
<protein>
    <recommendedName>
        <fullName evidence="3">Transposase</fullName>
    </recommendedName>
</protein>
<proteinExistence type="predicted"/>
<reference evidence="1 2" key="1">
    <citation type="submission" date="2022-05" db="EMBL/GenBank/DDBJ databases">
        <title>Genome Sequencing of Bee-Associated Microbes.</title>
        <authorList>
            <person name="Dunlap C."/>
        </authorList>
    </citation>
    <scope>NUCLEOTIDE SEQUENCE [LARGE SCALE GENOMIC DNA]</scope>
    <source>
        <strain evidence="1 2">NRRL NRS-1438</strain>
    </source>
</reference>
<dbReference type="Proteomes" id="UP001207626">
    <property type="component" value="Unassembled WGS sequence"/>
</dbReference>
<accession>A0ABT4DMZ3</accession>
<organism evidence="1 2">
    <name type="scientific">Paenibacillus apiarius</name>
    <dbReference type="NCBI Taxonomy" id="46240"/>
    <lineage>
        <taxon>Bacteria</taxon>
        <taxon>Bacillati</taxon>
        <taxon>Bacillota</taxon>
        <taxon>Bacilli</taxon>
        <taxon>Bacillales</taxon>
        <taxon>Paenibacillaceae</taxon>
        <taxon>Paenibacillus</taxon>
    </lineage>
</organism>
<sequence length="144" mass="16331">MNKSSESRVRRLDKPQIGVRQLRFSTEAKAIEELSNCICAVVFAKSRSFRRLNCKYAVKSEVVSIIYVMVRKCAAHLQCSVTNDGKRMLSPALLQLEALPFTQNVPYINRSSIPWSAWTILEPLLLTEGESDRNSVVQLICQLE</sequence>
<gene>
    <name evidence="1" type="ORF">M5X09_03475</name>
</gene>
<keyword evidence="2" id="KW-1185">Reference proteome</keyword>
<evidence type="ECO:0000313" key="1">
    <source>
        <dbReference type="EMBL" id="MCY9518738.1"/>
    </source>
</evidence>